<dbReference type="AlphaFoldDB" id="A0A2N5MAM2"/>
<dbReference type="Proteomes" id="UP000234748">
    <property type="component" value="Unassembled WGS sequence"/>
</dbReference>
<dbReference type="Gene3D" id="3.10.180.10">
    <property type="entry name" value="2,3-Dihydroxybiphenyl 1,2-Dioxygenase, domain 1"/>
    <property type="match status" value="1"/>
</dbReference>
<dbReference type="RefSeq" id="WP_101640167.1">
    <property type="nucleotide sequence ID" value="NZ_PGUY01000008.1"/>
</dbReference>
<dbReference type="SUPFAM" id="SSF54593">
    <property type="entry name" value="Glyoxalase/Bleomycin resistance protein/Dihydroxybiphenyl dioxygenase"/>
    <property type="match status" value="1"/>
</dbReference>
<dbReference type="PANTHER" id="PTHR39175">
    <property type="entry name" value="FAMILY PROTEIN, PUTATIVE (AFU_ORTHOLOGUE AFUA_3G15060)-RELATED"/>
    <property type="match status" value="1"/>
</dbReference>
<protein>
    <submittedName>
        <fullName evidence="2">Glyoxalase</fullName>
    </submittedName>
</protein>
<keyword evidence="3" id="KW-1185">Reference proteome</keyword>
<evidence type="ECO:0000313" key="3">
    <source>
        <dbReference type="Proteomes" id="UP000234748"/>
    </source>
</evidence>
<accession>A0A2N5MAM2</accession>
<dbReference type="EMBL" id="PGUY01000008">
    <property type="protein sequence ID" value="PLT31416.1"/>
    <property type="molecule type" value="Genomic_DNA"/>
</dbReference>
<feature type="domain" description="VOC" evidence="1">
    <location>
        <begin position="6"/>
        <end position="119"/>
    </location>
</feature>
<dbReference type="PROSITE" id="PS51819">
    <property type="entry name" value="VOC"/>
    <property type="match status" value="1"/>
</dbReference>
<dbReference type="InterPro" id="IPR029068">
    <property type="entry name" value="Glyas_Bleomycin-R_OHBP_Dase"/>
</dbReference>
<evidence type="ECO:0000259" key="1">
    <source>
        <dbReference type="PROSITE" id="PS51819"/>
    </source>
</evidence>
<dbReference type="OrthoDB" id="9813630at2"/>
<sequence>MFNFEGIDHFQLAAPAGCEQEARRFFNGILGMEELPKPETLSPAGCWFRCGNQEIHIGIEEPFNPAKKAHPALIVTNLDDLEQHLVESGIQIIADKPIEGRRRFFVNDPFGNRIEFLEYKEA</sequence>
<name>A0A2N5MAM2_9BACI</name>
<organism evidence="2 3">
    <name type="scientific">Peribacillus deserti</name>
    <dbReference type="NCBI Taxonomy" id="673318"/>
    <lineage>
        <taxon>Bacteria</taxon>
        <taxon>Bacillati</taxon>
        <taxon>Bacillota</taxon>
        <taxon>Bacilli</taxon>
        <taxon>Bacillales</taxon>
        <taxon>Bacillaceae</taxon>
        <taxon>Peribacillus</taxon>
    </lineage>
</organism>
<dbReference type="Pfam" id="PF00903">
    <property type="entry name" value="Glyoxalase"/>
    <property type="match status" value="1"/>
</dbReference>
<reference evidence="2 3" key="1">
    <citation type="submission" date="2017-11" db="EMBL/GenBank/DDBJ databases">
        <title>Comparitive Functional Genomics of Dry Heat Resistant strains isolated from the Viking Spacecraft.</title>
        <authorList>
            <person name="Seuylemezian A."/>
            <person name="Cooper K."/>
            <person name="Vaishampayan P."/>
        </authorList>
    </citation>
    <scope>NUCLEOTIDE SEQUENCE [LARGE SCALE GENOMIC DNA]</scope>
    <source>
        <strain evidence="2 3">V1-29</strain>
    </source>
</reference>
<dbReference type="InterPro" id="IPR004360">
    <property type="entry name" value="Glyas_Fos-R_dOase_dom"/>
</dbReference>
<dbReference type="PANTHER" id="PTHR39175:SF1">
    <property type="entry name" value="FAMILY PROTEIN, PUTATIVE (AFU_ORTHOLOGUE AFUA_3G15060)-RELATED"/>
    <property type="match status" value="1"/>
</dbReference>
<comment type="caution">
    <text evidence="2">The sequence shown here is derived from an EMBL/GenBank/DDBJ whole genome shotgun (WGS) entry which is preliminary data.</text>
</comment>
<proteinExistence type="predicted"/>
<gene>
    <name evidence="2" type="ORF">CUU66_02840</name>
</gene>
<dbReference type="InterPro" id="IPR037523">
    <property type="entry name" value="VOC_core"/>
</dbReference>
<evidence type="ECO:0000313" key="2">
    <source>
        <dbReference type="EMBL" id="PLT31416.1"/>
    </source>
</evidence>